<gene>
    <name evidence="2" type="ORF">GGX14DRAFT_359802</name>
</gene>
<dbReference type="EMBL" id="JARJCW010000018">
    <property type="protein sequence ID" value="KAJ7215039.1"/>
    <property type="molecule type" value="Genomic_DNA"/>
</dbReference>
<evidence type="ECO:0000313" key="3">
    <source>
        <dbReference type="Proteomes" id="UP001219525"/>
    </source>
</evidence>
<organism evidence="2 3">
    <name type="scientific">Mycena pura</name>
    <dbReference type="NCBI Taxonomy" id="153505"/>
    <lineage>
        <taxon>Eukaryota</taxon>
        <taxon>Fungi</taxon>
        <taxon>Dikarya</taxon>
        <taxon>Basidiomycota</taxon>
        <taxon>Agaricomycotina</taxon>
        <taxon>Agaricomycetes</taxon>
        <taxon>Agaricomycetidae</taxon>
        <taxon>Agaricales</taxon>
        <taxon>Marasmiineae</taxon>
        <taxon>Mycenaceae</taxon>
        <taxon>Mycena</taxon>
    </lineage>
</organism>
<keyword evidence="2" id="KW-0378">Hydrolase</keyword>
<dbReference type="Proteomes" id="UP001219525">
    <property type="component" value="Unassembled WGS sequence"/>
</dbReference>
<comment type="caution">
    <text evidence="2">The sequence shown here is derived from an EMBL/GenBank/DDBJ whole genome shotgun (WGS) entry which is preliminary data.</text>
</comment>
<dbReference type="Gene3D" id="3.40.50.300">
    <property type="entry name" value="P-loop containing nucleotide triphosphate hydrolases"/>
    <property type="match status" value="1"/>
</dbReference>
<dbReference type="Pfam" id="PF20703">
    <property type="entry name" value="nSTAND1"/>
    <property type="match status" value="1"/>
</dbReference>
<name>A0AAD6YJE4_9AGAR</name>
<keyword evidence="3" id="KW-1185">Reference proteome</keyword>
<feature type="domain" description="Novel STAND NTPase 1" evidence="1">
    <location>
        <begin position="7"/>
        <end position="145"/>
    </location>
</feature>
<dbReference type="SUPFAM" id="SSF52540">
    <property type="entry name" value="P-loop containing nucleoside triphosphate hydrolases"/>
    <property type="match status" value="1"/>
</dbReference>
<evidence type="ECO:0000313" key="2">
    <source>
        <dbReference type="EMBL" id="KAJ7215039.1"/>
    </source>
</evidence>
<dbReference type="AlphaFoldDB" id="A0AAD6YJE4"/>
<protein>
    <submittedName>
        <fullName evidence="2">P-loop containing nucleoside triphosphate hydrolase protein</fullName>
    </submittedName>
</protein>
<proteinExistence type="predicted"/>
<dbReference type="InterPro" id="IPR049052">
    <property type="entry name" value="nSTAND1"/>
</dbReference>
<accession>A0AAD6YJE4</accession>
<sequence>MLPSVPKIFHGRESELSNILQLFTQDAPRIAVLGAGGMGKTSLARAVLHHPDINVKYGEYRIFVTCDGVSTAAELVALIANYQGLELGENPTQQIIRHFASRPPTLLILDNLETAWEPMGSRIEIEKFLSLLTDIQQLALIITMRGAERPAQVCWTRPFFQPLQPLTHDAAQKTFLDIAGELHDSIDVEKILHLTYNMPLAVDLVAHLVDSEGCATVLSRWDTERTSVVSDGYDQRSNLDMSISLSLSSPRVASVSGTKDLLILLSMLPDGLSDIDFKDSKFPIDNILECKATLLRTSLAYSSSQKRLRVLVPIREHMQRYHTARLDIVEPLFHKCRELLELYQKHKGTMLSEIVPQIKLNFSNIQSLLSFRILQVQLDHSQTIYCAIDFRHFSFDTGAEIMTTFMDLIPSILPKPIDHRLEVYFISECFAVKGIKSSILLGAEVLVEQALEHFPHFNDIDIKCKCFDQYHRLRLK</sequence>
<dbReference type="InterPro" id="IPR027417">
    <property type="entry name" value="P-loop_NTPase"/>
</dbReference>
<reference evidence="2" key="1">
    <citation type="submission" date="2023-03" db="EMBL/GenBank/DDBJ databases">
        <title>Massive genome expansion in bonnet fungi (Mycena s.s.) driven by repeated elements and novel gene families across ecological guilds.</title>
        <authorList>
            <consortium name="Lawrence Berkeley National Laboratory"/>
            <person name="Harder C.B."/>
            <person name="Miyauchi S."/>
            <person name="Viragh M."/>
            <person name="Kuo A."/>
            <person name="Thoen E."/>
            <person name="Andreopoulos B."/>
            <person name="Lu D."/>
            <person name="Skrede I."/>
            <person name="Drula E."/>
            <person name="Henrissat B."/>
            <person name="Morin E."/>
            <person name="Kohler A."/>
            <person name="Barry K."/>
            <person name="LaButti K."/>
            <person name="Morin E."/>
            <person name="Salamov A."/>
            <person name="Lipzen A."/>
            <person name="Mereny Z."/>
            <person name="Hegedus B."/>
            <person name="Baldrian P."/>
            <person name="Stursova M."/>
            <person name="Weitz H."/>
            <person name="Taylor A."/>
            <person name="Grigoriev I.V."/>
            <person name="Nagy L.G."/>
            <person name="Martin F."/>
            <person name="Kauserud H."/>
        </authorList>
    </citation>
    <scope>NUCLEOTIDE SEQUENCE</scope>
    <source>
        <strain evidence="2">9144</strain>
    </source>
</reference>
<evidence type="ECO:0000259" key="1">
    <source>
        <dbReference type="Pfam" id="PF20703"/>
    </source>
</evidence>
<dbReference type="GO" id="GO:0016787">
    <property type="term" value="F:hydrolase activity"/>
    <property type="evidence" value="ECO:0007669"/>
    <property type="project" value="UniProtKB-KW"/>
</dbReference>